<dbReference type="OMA" id="QSACIWW"/>
<dbReference type="Proteomes" id="UP000000724">
    <property type="component" value="Contig Pc00c14"/>
</dbReference>
<dbReference type="AlphaFoldDB" id="B6H656"/>
<dbReference type="EMBL" id="AM920429">
    <property type="protein sequence ID" value="CAP74372.1"/>
    <property type="molecule type" value="Genomic_DNA"/>
</dbReference>
<reference evidence="1 2" key="1">
    <citation type="journal article" date="2008" name="Nat. Biotechnol.">
        <title>Genome sequencing and analysis of the filamentous fungus Penicillium chrysogenum.</title>
        <authorList>
            <person name="van den Berg M.A."/>
            <person name="Albang R."/>
            <person name="Albermann K."/>
            <person name="Badger J.H."/>
            <person name="Daran J.-M."/>
            <person name="Driessen A.J.M."/>
            <person name="Garcia-Estrada C."/>
            <person name="Fedorova N.D."/>
            <person name="Harris D.M."/>
            <person name="Heijne W.H.M."/>
            <person name="Joardar V.S."/>
            <person name="Kiel J.A.K.W."/>
            <person name="Kovalchuk A."/>
            <person name="Martin J.F."/>
            <person name="Nierman W.C."/>
            <person name="Nijland J.G."/>
            <person name="Pronk J.T."/>
            <person name="Roubos J.A."/>
            <person name="van der Klei I.J."/>
            <person name="van Peij N.N.M.E."/>
            <person name="Veenhuis M."/>
            <person name="von Doehren H."/>
            <person name="Wagner C."/>
            <person name="Wortman J.R."/>
            <person name="Bovenberg R.A.L."/>
        </authorList>
    </citation>
    <scope>NUCLEOTIDE SEQUENCE [LARGE SCALE GENOMIC DNA]</scope>
    <source>
        <strain evidence="2">ATCC 28089 / DSM 1075 / NRRL 1951 / Wisconsin 54-1255</strain>
    </source>
</reference>
<dbReference type="VEuPathDB" id="FungiDB:PCH_Pc14g02310"/>
<gene>
    <name evidence="1" type="ORF">Pc14g02310</name>
    <name evidence="1" type="ORF">PCH_Pc14g02310</name>
</gene>
<name>B6H656_PENRW</name>
<evidence type="ECO:0000313" key="2">
    <source>
        <dbReference type="Proteomes" id="UP000000724"/>
    </source>
</evidence>
<proteinExistence type="predicted"/>
<evidence type="ECO:0000313" key="1">
    <source>
        <dbReference type="EMBL" id="CAP74372.1"/>
    </source>
</evidence>
<sequence length="286" mass="31952">MCAVGRDRRKISHLGARRHVQIRSYYPRPAARGTVYLVIEPSYDVYVTLHIFVKLPLHSTQSACIWWKSNTSNFTGQFLSGASANRRSRADVVAKELLPERAIDLQGIGICSSCQPYAQQPYHSELYSSILFNLSIQAIPALQGRLERSLNWTGDGSEGGMNVASVCVKAAAGYQIYLRAYYYGVYRAYRLEEGNFAERGAYIRAISGSCGEDASGRYKEVTLRNPRAPSHRKQPHLGGIERDLNAGLNEVLLSVDFRTLLTERRPEMLKGTHLIDGLPEIWGPDA</sequence>
<keyword evidence="2" id="KW-1185">Reference proteome</keyword>
<accession>B6H656</accession>
<organism evidence="1 2">
    <name type="scientific">Penicillium rubens (strain ATCC 28089 / DSM 1075 / NRRL 1951 / Wisconsin 54-1255)</name>
    <name type="common">Penicillium chrysogenum</name>
    <dbReference type="NCBI Taxonomy" id="500485"/>
    <lineage>
        <taxon>Eukaryota</taxon>
        <taxon>Fungi</taxon>
        <taxon>Dikarya</taxon>
        <taxon>Ascomycota</taxon>
        <taxon>Pezizomycotina</taxon>
        <taxon>Eurotiomycetes</taxon>
        <taxon>Eurotiomycetidae</taxon>
        <taxon>Eurotiales</taxon>
        <taxon>Aspergillaceae</taxon>
        <taxon>Penicillium</taxon>
        <taxon>Penicillium chrysogenum species complex</taxon>
    </lineage>
</organism>
<protein>
    <submittedName>
        <fullName evidence="1">Uncharacterized protein</fullName>
    </submittedName>
</protein>
<dbReference type="HOGENOM" id="CLU_973520_0_0_1"/>